<feature type="compositionally biased region" description="Polar residues" evidence="1">
    <location>
        <begin position="561"/>
        <end position="573"/>
    </location>
</feature>
<protein>
    <recommendedName>
        <fullName evidence="6">Amino acid transporter</fullName>
    </recommendedName>
</protein>
<feature type="compositionally biased region" description="Basic and acidic residues" evidence="1">
    <location>
        <begin position="630"/>
        <end position="649"/>
    </location>
</feature>
<keyword evidence="2" id="KW-1133">Transmembrane helix</keyword>
<feature type="compositionally biased region" description="Polar residues" evidence="1">
    <location>
        <begin position="613"/>
        <end position="629"/>
    </location>
</feature>
<reference evidence="4 5" key="1">
    <citation type="submission" date="2020-04" db="EMBL/GenBank/DDBJ databases">
        <authorList>
            <person name="Abaymova A."/>
            <person name="Teymurazov M."/>
            <person name="Tazyna O."/>
            <person name="Chatushin Y."/>
            <person name="Svetoch E."/>
            <person name="Pereligyn V."/>
            <person name="Pohylenko V."/>
            <person name="Platonov M."/>
            <person name="Kartsev N."/>
            <person name="Skryabin Y."/>
            <person name="Sizova A."/>
            <person name="Solomentsev V."/>
            <person name="Kislichkina A."/>
            <person name="Bogun A."/>
        </authorList>
    </citation>
    <scope>NUCLEOTIDE SEQUENCE [LARGE SCALE GENOMIC DNA]</scope>
    <source>
        <strain evidence="5">SCPM-O-B-8398 (E28)</strain>
    </source>
</reference>
<feature type="compositionally biased region" description="Polar residues" evidence="1">
    <location>
        <begin position="798"/>
        <end position="807"/>
    </location>
</feature>
<dbReference type="EMBL" id="JABCAG010000065">
    <property type="protein sequence ID" value="NMP59614.1"/>
    <property type="molecule type" value="Genomic_DNA"/>
</dbReference>
<feature type="transmembrane region" description="Helical" evidence="2">
    <location>
        <begin position="166"/>
        <end position="183"/>
    </location>
</feature>
<keyword evidence="2" id="KW-0472">Membrane</keyword>
<feature type="compositionally biased region" description="Polar residues" evidence="1">
    <location>
        <begin position="749"/>
        <end position="773"/>
    </location>
</feature>
<feature type="compositionally biased region" description="Basic and acidic residues" evidence="1">
    <location>
        <begin position="679"/>
        <end position="698"/>
    </location>
</feature>
<proteinExistence type="predicted"/>
<evidence type="ECO:0000313" key="5">
    <source>
        <dbReference type="Proteomes" id="UP000557857"/>
    </source>
</evidence>
<evidence type="ECO:0000256" key="1">
    <source>
        <dbReference type="SAM" id="MobiDB-lite"/>
    </source>
</evidence>
<feature type="signal peptide" evidence="3">
    <location>
        <begin position="1"/>
        <end position="26"/>
    </location>
</feature>
<feature type="transmembrane region" description="Helical" evidence="2">
    <location>
        <begin position="324"/>
        <end position="345"/>
    </location>
</feature>
<feature type="chain" id="PRO_5039423649" description="Amino acid transporter" evidence="3">
    <location>
        <begin position="27"/>
        <end position="835"/>
    </location>
</feature>
<sequence>MKKKCCYMFFLLVTLLGISGSSPVQVEAREDVMYVAISDEKGFPVINEPGTDDKDEIYRRYEDNSFSLMNKEFKSLNKINEFRQNLDSMIKNWIWSAASATGRFNARMVKGLFSLDLATQIKAPFQELSLDLADSLSNVATTFGIVMVALFMVIKYAMSGRIMDSVKVFLLAILTMTSFAFFSDPKGNDFFFDAVISIDHQLEKALAGVNPNFKPEGQTKFVPGQNAGESGGEDIDSLANRLAAEVFYNNVYIPYLYMQYGTANETEIREKSIEYNGKTFDRIGALLDNDSASEAQVSFVEDITDYEVDELGNTNPIYTNANRWATLAFLYTLTNILQFVIYVSLGIVRVAFQFLLIAIPVFLPIALLFSMIVNGKDILGSYFKGLGTIMFIKGGISLLMVIFMSYVTLAYSVMNTHSNDPLDRVIVFIAWIVAPPFLFVFRRFLAVVFTPGPYASKLTRMSMALRHPIQANRQASHEKAQQRAALQNQRKAAQERYKKKQEEEEGNGSSKNDLNKVKGNNNPKSSHRNDRNQKLDGTQGDKKAKENGETKNEKEDKDLNQAKNGLTDKNSIRATRKEKPEDQSSEDKDHSLKAGNKNTAPMSDKRTKRTIKSDPTNQSASIEPEASNQELKKPPRGQEESEKRTKRSEPSNQLVADEQELNSKGTKVNRPSVNSVKKPLSEQRKQRKNQADSLEKNKQNGASVSVGDRQIDPSTGEILSDSTSNSQGKTAQTVQSVSSGASKKRSERGNQSGSRTAPTNKNHQGNLSSSNESVAGKATRPSEQTTQSVKQVKKTNVSKRGNSTQPKSTKKPKRQAKVTEATKENKQEVRQPRRK</sequence>
<feature type="compositionally biased region" description="Basic and acidic residues" evidence="1">
    <location>
        <begin position="575"/>
        <end position="592"/>
    </location>
</feature>
<feature type="compositionally biased region" description="Basic and acidic residues" evidence="1">
    <location>
        <begin position="820"/>
        <end position="835"/>
    </location>
</feature>
<feature type="region of interest" description="Disordered" evidence="1">
    <location>
        <begin position="471"/>
        <end position="835"/>
    </location>
</feature>
<dbReference type="AlphaFoldDB" id="A0A848MXN3"/>
<evidence type="ECO:0000256" key="3">
    <source>
        <dbReference type="SAM" id="SignalP"/>
    </source>
</evidence>
<feature type="transmembrane region" description="Helical" evidence="2">
    <location>
        <begin position="352"/>
        <end position="373"/>
    </location>
</feature>
<dbReference type="RefSeq" id="WP_169059139.1">
    <property type="nucleotide sequence ID" value="NZ_JABCAG010000065.1"/>
</dbReference>
<accession>A0A848MXN3</accession>
<gene>
    <name evidence="4" type="ORF">HI921_14300</name>
</gene>
<feature type="compositionally biased region" description="Polar residues" evidence="1">
    <location>
        <begin position="720"/>
        <end position="741"/>
    </location>
</feature>
<dbReference type="Proteomes" id="UP000557857">
    <property type="component" value="Unassembled WGS sequence"/>
</dbReference>
<feature type="transmembrane region" description="Helical" evidence="2">
    <location>
        <begin position="425"/>
        <end position="445"/>
    </location>
</feature>
<evidence type="ECO:0000313" key="4">
    <source>
        <dbReference type="EMBL" id="NMP59614.1"/>
    </source>
</evidence>
<feature type="compositionally biased region" description="Polar residues" evidence="1">
    <location>
        <begin position="781"/>
        <end position="790"/>
    </location>
</feature>
<keyword evidence="3" id="KW-0732">Signal</keyword>
<feature type="compositionally biased region" description="Polar residues" evidence="1">
    <location>
        <begin position="662"/>
        <end position="675"/>
    </location>
</feature>
<feature type="compositionally biased region" description="Polar residues" evidence="1">
    <location>
        <begin position="507"/>
        <end position="524"/>
    </location>
</feature>
<feature type="compositionally biased region" description="Basic and acidic residues" evidence="1">
    <location>
        <begin position="492"/>
        <end position="502"/>
    </location>
</feature>
<organism evidence="4 5">
    <name type="scientific">Enterococcus mundtii</name>
    <dbReference type="NCBI Taxonomy" id="53346"/>
    <lineage>
        <taxon>Bacteria</taxon>
        <taxon>Bacillati</taxon>
        <taxon>Bacillota</taxon>
        <taxon>Bacilli</taxon>
        <taxon>Lactobacillales</taxon>
        <taxon>Enterococcaceae</taxon>
        <taxon>Enterococcus</taxon>
    </lineage>
</organism>
<feature type="transmembrane region" description="Helical" evidence="2">
    <location>
        <begin position="385"/>
        <end position="413"/>
    </location>
</feature>
<evidence type="ECO:0008006" key="6">
    <source>
        <dbReference type="Google" id="ProtNLM"/>
    </source>
</evidence>
<name>A0A848MXN3_ENTMU</name>
<feature type="compositionally biased region" description="Basic and acidic residues" evidence="1">
    <location>
        <begin position="527"/>
        <end position="560"/>
    </location>
</feature>
<feature type="transmembrane region" description="Helical" evidence="2">
    <location>
        <begin position="135"/>
        <end position="154"/>
    </location>
</feature>
<evidence type="ECO:0000256" key="2">
    <source>
        <dbReference type="SAM" id="Phobius"/>
    </source>
</evidence>
<keyword evidence="2" id="KW-0812">Transmembrane</keyword>
<comment type="caution">
    <text evidence="4">The sequence shown here is derived from an EMBL/GenBank/DDBJ whole genome shotgun (WGS) entry which is preliminary data.</text>
</comment>